<keyword evidence="2" id="KW-0547">Nucleotide-binding</keyword>
<evidence type="ECO:0000259" key="3">
    <source>
        <dbReference type="PROSITE" id="PS51459"/>
    </source>
</evidence>
<keyword evidence="2" id="KW-0067">ATP-binding</keyword>
<evidence type="ECO:0000313" key="4">
    <source>
        <dbReference type="EMBL" id="OGF61611.1"/>
    </source>
</evidence>
<dbReference type="GO" id="GO:0005524">
    <property type="term" value="F:ATP binding"/>
    <property type="evidence" value="ECO:0007669"/>
    <property type="project" value="UniProtKB-KW"/>
</dbReference>
<gene>
    <name evidence="4" type="ORF">A2Y62_16155</name>
</gene>
<dbReference type="Pfam" id="PF02661">
    <property type="entry name" value="Fic"/>
    <property type="match status" value="1"/>
</dbReference>
<feature type="active site" evidence="1">
    <location>
        <position position="195"/>
    </location>
</feature>
<dbReference type="InterPro" id="IPR040198">
    <property type="entry name" value="Fido_containing"/>
</dbReference>
<sequence length="346" mass="40305">MKTLELFSKNILSIPLQTTWYLTDISYMQGLQELYKKQVLQKLKALREHAIIESAVSSNRIEGIEIDKSRIGTLVFGKPTFRDRNEEEVAGYRDALNLIHIKTTKLSISEKTLFQLHRFCRGDIWDAGKYKEKDVDIIQKYSNGSTRIRFKTTSPDKTPMMIKQIISFWQEGMHGRWIHPLILIGALNLDFLCIHPFRDGNGRVSRLLLLLNCYHIGIDVGRYISIERLIENNKERYYETLEESSFKWHEGKHNPWAYINFLLFIINSAYKEFKERTAIVKESRGTKTEIVYSVVKKQKLPFAIADIKKQCPGVSADMIRHLLKQLKRDGKVKCLGRGKYAQCENV</sequence>
<dbReference type="STRING" id="1817863.A2Y62_16155"/>
<feature type="binding site" evidence="2">
    <location>
        <begin position="199"/>
        <end position="206"/>
    </location>
    <ligand>
        <name>ATP</name>
        <dbReference type="ChEBI" id="CHEBI:30616"/>
    </ligand>
</feature>
<dbReference type="PANTHER" id="PTHR13504">
    <property type="entry name" value="FIDO DOMAIN-CONTAINING PROTEIN DDB_G0283145"/>
    <property type="match status" value="1"/>
</dbReference>
<reference evidence="4 5" key="1">
    <citation type="journal article" date="2016" name="Nat. Commun.">
        <title>Thousands of microbial genomes shed light on interconnected biogeochemical processes in an aquifer system.</title>
        <authorList>
            <person name="Anantharaman K."/>
            <person name="Brown C.T."/>
            <person name="Hug L.A."/>
            <person name="Sharon I."/>
            <person name="Castelle C.J."/>
            <person name="Probst A.J."/>
            <person name="Thomas B.C."/>
            <person name="Singh A."/>
            <person name="Wilkins M.J."/>
            <person name="Karaoz U."/>
            <person name="Brodie E.L."/>
            <person name="Williams K.H."/>
            <person name="Hubbard S.S."/>
            <person name="Banfield J.F."/>
        </authorList>
    </citation>
    <scope>NUCLEOTIDE SEQUENCE [LARGE SCALE GENOMIC DNA]</scope>
</reference>
<dbReference type="EMBL" id="MFGW01000191">
    <property type="protein sequence ID" value="OGF61611.1"/>
    <property type="molecule type" value="Genomic_DNA"/>
</dbReference>
<organism evidence="4 5">
    <name type="scientific">Candidatus Fischerbacteria bacterium RBG_13_37_8</name>
    <dbReference type="NCBI Taxonomy" id="1817863"/>
    <lineage>
        <taxon>Bacteria</taxon>
        <taxon>Candidatus Fischeribacteriota</taxon>
    </lineage>
</organism>
<dbReference type="InterPro" id="IPR036597">
    <property type="entry name" value="Fido-like_dom_sf"/>
</dbReference>
<dbReference type="PROSITE" id="PS51459">
    <property type="entry name" value="FIDO"/>
    <property type="match status" value="1"/>
</dbReference>
<dbReference type="Proteomes" id="UP000178943">
    <property type="component" value="Unassembled WGS sequence"/>
</dbReference>
<dbReference type="PANTHER" id="PTHR13504:SF38">
    <property type="entry name" value="FIDO DOMAIN-CONTAINING PROTEIN"/>
    <property type="match status" value="1"/>
</dbReference>
<dbReference type="AlphaFoldDB" id="A0A1F5VFC1"/>
<dbReference type="Gene3D" id="1.10.3290.10">
    <property type="entry name" value="Fido-like domain"/>
    <property type="match status" value="1"/>
</dbReference>
<comment type="caution">
    <text evidence="4">The sequence shown here is derived from an EMBL/GenBank/DDBJ whole genome shotgun (WGS) entry which is preliminary data.</text>
</comment>
<dbReference type="InterPro" id="IPR003812">
    <property type="entry name" value="Fido"/>
</dbReference>
<feature type="domain" description="Fido" evidence="3">
    <location>
        <begin position="108"/>
        <end position="267"/>
    </location>
</feature>
<accession>A0A1F5VFC1</accession>
<name>A0A1F5VFC1_9BACT</name>
<evidence type="ECO:0000313" key="5">
    <source>
        <dbReference type="Proteomes" id="UP000178943"/>
    </source>
</evidence>
<evidence type="ECO:0000256" key="1">
    <source>
        <dbReference type="PIRSR" id="PIRSR640198-1"/>
    </source>
</evidence>
<dbReference type="SUPFAM" id="SSF140931">
    <property type="entry name" value="Fic-like"/>
    <property type="match status" value="1"/>
</dbReference>
<evidence type="ECO:0000256" key="2">
    <source>
        <dbReference type="PIRSR" id="PIRSR640198-2"/>
    </source>
</evidence>
<proteinExistence type="predicted"/>
<protein>
    <submittedName>
        <fullName evidence="4">Cell filamentation protein Fic</fullName>
    </submittedName>
</protein>